<evidence type="ECO:0000313" key="5">
    <source>
        <dbReference type="Proteomes" id="UP000014158"/>
    </source>
</evidence>
<reference evidence="2 4" key="1">
    <citation type="submission" date="2013-02" db="EMBL/GenBank/DDBJ databases">
        <title>The Genome Sequence of Enterococcus raffinosus ATCC_49464.</title>
        <authorList>
            <consortium name="The Broad Institute Genome Sequencing Platform"/>
            <consortium name="The Broad Institute Genome Sequencing Center for Infectious Disease"/>
            <person name="Earl A.M."/>
            <person name="Gilmore M.S."/>
            <person name="Lebreton F."/>
            <person name="Walker B."/>
            <person name="Young S.K."/>
            <person name="Zeng Q."/>
            <person name="Gargeya S."/>
            <person name="Fitzgerald M."/>
            <person name="Haas B."/>
            <person name="Abouelleil A."/>
            <person name="Alvarado L."/>
            <person name="Arachchi H.M."/>
            <person name="Berlin A.M."/>
            <person name="Chapman S.B."/>
            <person name="Dewar J."/>
            <person name="Goldberg J."/>
            <person name="Griggs A."/>
            <person name="Gujja S."/>
            <person name="Hansen M."/>
            <person name="Howarth C."/>
            <person name="Imamovic A."/>
            <person name="Larimer J."/>
            <person name="McCowan C."/>
            <person name="Murphy C."/>
            <person name="Neiman D."/>
            <person name="Pearson M."/>
            <person name="Priest M."/>
            <person name="Roberts A."/>
            <person name="Saif S."/>
            <person name="Shea T."/>
            <person name="Sisk P."/>
            <person name="Sykes S."/>
            <person name="Wortman J."/>
            <person name="Nusbaum C."/>
            <person name="Birren B."/>
        </authorList>
    </citation>
    <scope>NUCLEOTIDE SEQUENCE [LARGE SCALE GENOMIC DNA]</scope>
    <source>
        <strain evidence="2 4">ATCC 49464</strain>
    </source>
</reference>
<dbReference type="AlphaFoldDB" id="R2P1B9"/>
<dbReference type="PATRIC" id="fig|1158602.3.peg.2602"/>
<dbReference type="Pfam" id="PF10991">
    <property type="entry name" value="Enc34_ssDNA-bd"/>
    <property type="match status" value="1"/>
</dbReference>
<dbReference type="OrthoDB" id="9786575at2"/>
<dbReference type="RefSeq" id="WP_010745809.1">
    <property type="nucleotide sequence ID" value="NZ_ASWF01000003.1"/>
</dbReference>
<feature type="compositionally biased region" description="Acidic residues" evidence="1">
    <location>
        <begin position="242"/>
        <end position="253"/>
    </location>
</feature>
<dbReference type="Proteomes" id="UP000014158">
    <property type="component" value="Unassembled WGS sequence"/>
</dbReference>
<feature type="region of interest" description="Disordered" evidence="1">
    <location>
        <begin position="187"/>
        <end position="277"/>
    </location>
</feature>
<evidence type="ECO:0000313" key="4">
    <source>
        <dbReference type="Proteomes" id="UP000013877"/>
    </source>
</evidence>
<dbReference type="InterPro" id="IPR012340">
    <property type="entry name" value="NA-bd_OB-fold"/>
</dbReference>
<protein>
    <recommendedName>
        <fullName evidence="6">Phage protein</fullName>
    </recommendedName>
</protein>
<dbReference type="Gene3D" id="2.40.50.140">
    <property type="entry name" value="Nucleic acid-binding proteins"/>
    <property type="match status" value="1"/>
</dbReference>
<feature type="compositionally biased region" description="Acidic residues" evidence="1">
    <location>
        <begin position="212"/>
        <end position="225"/>
    </location>
</feature>
<gene>
    <name evidence="3" type="ORF">I590_02545</name>
    <name evidence="2" type="ORF">UAK_02601</name>
</gene>
<dbReference type="Proteomes" id="UP000013877">
    <property type="component" value="Unassembled WGS sequence"/>
</dbReference>
<reference evidence="3 5" key="2">
    <citation type="submission" date="2013-03" db="EMBL/GenBank/DDBJ databases">
        <title>The Genome Sequence of Enterococcus raffinosus ATCC_49464 (PacBio/Illumina hybrid assembly).</title>
        <authorList>
            <consortium name="The Broad Institute Genomics Platform"/>
            <consortium name="The Broad Institute Genome Sequencing Center for Infectious Disease"/>
            <person name="Earl A."/>
            <person name="Russ C."/>
            <person name="Gilmore M."/>
            <person name="Surin D."/>
            <person name="Walker B."/>
            <person name="Young S."/>
            <person name="Zeng Q."/>
            <person name="Gargeya S."/>
            <person name="Fitzgerald M."/>
            <person name="Haas B."/>
            <person name="Abouelleil A."/>
            <person name="Allen A.W."/>
            <person name="Alvarado L."/>
            <person name="Arachchi H.M."/>
            <person name="Berlin A.M."/>
            <person name="Chapman S.B."/>
            <person name="Gainer-Dewar J."/>
            <person name="Goldberg J."/>
            <person name="Griggs A."/>
            <person name="Gujja S."/>
            <person name="Hansen M."/>
            <person name="Howarth C."/>
            <person name="Imamovic A."/>
            <person name="Ireland A."/>
            <person name="Larimer J."/>
            <person name="McCowan C."/>
            <person name="Murphy C."/>
            <person name="Pearson M."/>
            <person name="Poon T.W."/>
            <person name="Priest M."/>
            <person name="Roberts A."/>
            <person name="Saif S."/>
            <person name="Shea T."/>
            <person name="Sisk P."/>
            <person name="Sykes S."/>
            <person name="Wortman J."/>
            <person name="Nusbaum C."/>
            <person name="Birren B."/>
        </authorList>
    </citation>
    <scope>NUCLEOTIDE SEQUENCE [LARGE SCALE GENOMIC DNA]</scope>
    <source>
        <strain evidence="3 5">ATCC 49464</strain>
    </source>
</reference>
<dbReference type="SUPFAM" id="SSF50249">
    <property type="entry name" value="Nucleic acid-binding proteins"/>
    <property type="match status" value="1"/>
</dbReference>
<dbReference type="EMBL" id="AJAL01000014">
    <property type="protein sequence ID" value="EOH77028.1"/>
    <property type="molecule type" value="Genomic_DNA"/>
</dbReference>
<dbReference type="HOGENOM" id="CLU_087553_0_0_9"/>
<name>R2P1B9_9ENTE</name>
<evidence type="ECO:0000313" key="2">
    <source>
        <dbReference type="EMBL" id="EOH77028.1"/>
    </source>
</evidence>
<dbReference type="InterPro" id="IPR022595">
    <property type="entry name" value="Enc34_ssDNA-bd"/>
</dbReference>
<evidence type="ECO:0008006" key="6">
    <source>
        <dbReference type="Google" id="ProtNLM"/>
    </source>
</evidence>
<dbReference type="eggNOG" id="ENOG502Z8YX">
    <property type="taxonomic scope" value="Bacteria"/>
</dbReference>
<evidence type="ECO:0000313" key="3">
    <source>
        <dbReference type="EMBL" id="EOT75721.1"/>
    </source>
</evidence>
<proteinExistence type="predicted"/>
<dbReference type="EMBL" id="ASWF01000003">
    <property type="protein sequence ID" value="EOT75721.1"/>
    <property type="molecule type" value="Genomic_DNA"/>
</dbReference>
<sequence>MGTRIQLRNVRLSYANIWRPVAPANDQKAEPKFSTALLIDKRDKKNMGMLSKAIKAATEEGKAKLGRINPKKFDRGVRDGDDKFVGDDEDTILDGYEGMWYINAKAGENYPPQIVDNRRREITDESKVYSGCYANVFVELFAYNSQGNQGIGFGLLGIQKVADGEPLGSTFSSDLFDEFDADYEDDDDLGGEFDDFGGSRRGGGKRKRNDEDFGDDGSEDFDDFETDRRSKKTKKNRRQRDEDFDEDFEDDDFGPDRNRGRGRRGRSIDIDDDDLPF</sequence>
<comment type="caution">
    <text evidence="2">The sequence shown here is derived from an EMBL/GenBank/DDBJ whole genome shotgun (WGS) entry which is preliminary data.</text>
</comment>
<organism evidence="2 4">
    <name type="scientific">Enterococcus raffinosus ATCC 49464</name>
    <dbReference type="NCBI Taxonomy" id="1158602"/>
    <lineage>
        <taxon>Bacteria</taxon>
        <taxon>Bacillati</taxon>
        <taxon>Bacillota</taxon>
        <taxon>Bacilli</taxon>
        <taxon>Lactobacillales</taxon>
        <taxon>Enterococcaceae</taxon>
        <taxon>Enterococcus</taxon>
    </lineage>
</organism>
<feature type="compositionally biased region" description="Basic residues" evidence="1">
    <location>
        <begin position="229"/>
        <end position="238"/>
    </location>
</feature>
<evidence type="ECO:0000256" key="1">
    <source>
        <dbReference type="SAM" id="MobiDB-lite"/>
    </source>
</evidence>
<accession>R2P1B9</accession>
<keyword evidence="5" id="KW-1185">Reference proteome</keyword>